<keyword evidence="4" id="KW-1185">Reference proteome</keyword>
<accession>A0A5C5CNE4</accession>
<reference evidence="2 3" key="1">
    <citation type="journal article" date="2011" name="Int. J. Syst. Evol. Microbiol.">
        <title>Ochrobactrum pecoris sp. nov., isolated from farm animals.</title>
        <authorList>
            <person name="Kampfer P."/>
            <person name="Huber B."/>
            <person name="Busse H.J."/>
            <person name="Scholz H.C."/>
            <person name="Tomaso H."/>
            <person name="Hotzel H."/>
            <person name="Melzer F."/>
        </authorList>
    </citation>
    <scope>NUCLEOTIDE SEQUENCE [LARGE SCALE GENOMIC DNA]</scope>
    <source>
        <strain evidence="2 3">08RB2639</strain>
    </source>
</reference>
<dbReference type="Proteomes" id="UP000313390">
    <property type="component" value="Unassembled WGS sequence"/>
</dbReference>
<evidence type="ECO:0000313" key="1">
    <source>
        <dbReference type="EMBL" id="MBB4093965.1"/>
    </source>
</evidence>
<sequence>MIEDKNYVPLLEIYKQIEFSIRIRLPAALNLTADDLKHGVLPTWTAAVAAKYVIYDLFQRINKEQCVYILSKDGRVCSYPAIITRPRQKFTPCQEFSAPRMQVVESGLVSRDEMVFGWDSLRLDYWHSAFSKCRIFDDGSSNVLMAVLRVYGAIPLINWGTCAVDLDRAYSFLASMDALMGERTKLKILNIIDDPEDWGRMAAALNCLEDGSLRSILKVLSPFDGCRLLAPVAWQKMIEQVLPDVSSRDQGNLLPPKMAILDAYRDNPLLSKQEIRLMLYPNWSERQFGKHWSAASEIDPTMKRPGRRKAKS</sequence>
<dbReference type="AlphaFoldDB" id="A0A5C5CNE4"/>
<evidence type="ECO:0000313" key="2">
    <source>
        <dbReference type="EMBL" id="TNV12667.1"/>
    </source>
</evidence>
<reference evidence="2" key="2">
    <citation type="submission" date="2019-06" db="EMBL/GenBank/DDBJ databases">
        <authorList>
            <person name="Hu M."/>
        </authorList>
    </citation>
    <scope>NUCLEOTIDE SEQUENCE</scope>
    <source>
        <strain evidence="2">08RB2639</strain>
    </source>
</reference>
<name>A0A5C5CNE4_9HYPH</name>
<dbReference type="EMBL" id="JACIEX010000004">
    <property type="protein sequence ID" value="MBB4093965.1"/>
    <property type="molecule type" value="Genomic_DNA"/>
</dbReference>
<gene>
    <name evidence="2" type="ORF">FIB18_08960</name>
    <name evidence="1" type="ORF">GGQ79_002477</name>
</gene>
<dbReference type="EMBL" id="VEWK01000004">
    <property type="protein sequence ID" value="TNV12667.1"/>
    <property type="molecule type" value="Genomic_DNA"/>
</dbReference>
<dbReference type="Proteomes" id="UP000553980">
    <property type="component" value="Unassembled WGS sequence"/>
</dbReference>
<evidence type="ECO:0000313" key="3">
    <source>
        <dbReference type="Proteomes" id="UP000313390"/>
    </source>
</evidence>
<organism evidence="2 3">
    <name type="scientific">Brucella pecoris</name>
    <dbReference type="NCBI Taxonomy" id="867683"/>
    <lineage>
        <taxon>Bacteria</taxon>
        <taxon>Pseudomonadati</taxon>
        <taxon>Pseudomonadota</taxon>
        <taxon>Alphaproteobacteria</taxon>
        <taxon>Hyphomicrobiales</taxon>
        <taxon>Brucellaceae</taxon>
        <taxon>Brucella/Ochrobactrum group</taxon>
        <taxon>Brucella</taxon>
    </lineage>
</organism>
<proteinExistence type="predicted"/>
<evidence type="ECO:0000313" key="4">
    <source>
        <dbReference type="Proteomes" id="UP000553980"/>
    </source>
</evidence>
<protein>
    <submittedName>
        <fullName evidence="1">Uncharacterized protein YjeT (DUF2065 family)</fullName>
    </submittedName>
</protein>
<dbReference type="OrthoDB" id="9992730at2"/>
<reference evidence="1 4" key="3">
    <citation type="submission" date="2020-08" db="EMBL/GenBank/DDBJ databases">
        <title>Genomic Encyclopedia of Type Strains, Phase IV (KMG-IV): sequencing the most valuable type-strain genomes for metagenomic binning, comparative biology and taxonomic classification.</title>
        <authorList>
            <person name="Goeker M."/>
        </authorList>
    </citation>
    <scope>NUCLEOTIDE SEQUENCE [LARGE SCALE GENOMIC DNA]</scope>
    <source>
        <strain evidence="1 4">DSM 23868</strain>
    </source>
</reference>
<dbReference type="RefSeq" id="WP_140020384.1">
    <property type="nucleotide sequence ID" value="NZ_JACIEX010000004.1"/>
</dbReference>
<comment type="caution">
    <text evidence="2">The sequence shown here is derived from an EMBL/GenBank/DDBJ whole genome shotgun (WGS) entry which is preliminary data.</text>
</comment>